<name>A0A9P8AP32_9AGAR</name>
<dbReference type="AlphaFoldDB" id="A0A9P8AP32"/>
<feature type="chain" id="PRO_5040289574" evidence="1">
    <location>
        <begin position="18"/>
        <end position="189"/>
    </location>
</feature>
<accession>A0A9P8AP32</accession>
<keyword evidence="3" id="KW-1185">Reference proteome</keyword>
<keyword evidence="1" id="KW-0732">Signal</keyword>
<organism evidence="2 3">
    <name type="scientific">Guyanagaster necrorhizus</name>
    <dbReference type="NCBI Taxonomy" id="856835"/>
    <lineage>
        <taxon>Eukaryota</taxon>
        <taxon>Fungi</taxon>
        <taxon>Dikarya</taxon>
        <taxon>Basidiomycota</taxon>
        <taxon>Agaricomycotina</taxon>
        <taxon>Agaricomycetes</taxon>
        <taxon>Agaricomycetidae</taxon>
        <taxon>Agaricales</taxon>
        <taxon>Marasmiineae</taxon>
        <taxon>Physalacriaceae</taxon>
        <taxon>Guyanagaster</taxon>
    </lineage>
</organism>
<dbReference type="EMBL" id="MU250551">
    <property type="protein sequence ID" value="KAG7442386.1"/>
    <property type="molecule type" value="Genomic_DNA"/>
</dbReference>
<protein>
    <submittedName>
        <fullName evidence="2">Uncharacterized protein</fullName>
    </submittedName>
</protein>
<gene>
    <name evidence="2" type="ORF">BT62DRAFT_1010306</name>
</gene>
<dbReference type="RefSeq" id="XP_043035886.1">
    <property type="nucleotide sequence ID" value="XM_043177637.1"/>
</dbReference>
<feature type="signal peptide" evidence="1">
    <location>
        <begin position="1"/>
        <end position="17"/>
    </location>
</feature>
<dbReference type="Proteomes" id="UP000812287">
    <property type="component" value="Unassembled WGS sequence"/>
</dbReference>
<evidence type="ECO:0000256" key="1">
    <source>
        <dbReference type="SAM" id="SignalP"/>
    </source>
</evidence>
<evidence type="ECO:0000313" key="3">
    <source>
        <dbReference type="Proteomes" id="UP000812287"/>
    </source>
</evidence>
<dbReference type="GeneID" id="66099924"/>
<proteinExistence type="predicted"/>
<sequence length="189" mass="20957">MFFLIVVSISLSPGSRPLSLFWDGTGRGDGGGGYPRAQQERQAILWSKGGVCRRERLGGSSCYDDPPIGVAMDLTCCLTKECFVPRRLPSSVSGYHVLLCLLCPLFERFTHLPLTLGIKSDVMSSGGFSREHVICIPSRAEGLRPGVLREREEEEKEGERCDATRAFVTLERLRSQFEEEWVDTADASP</sequence>
<evidence type="ECO:0000313" key="2">
    <source>
        <dbReference type="EMBL" id="KAG7442386.1"/>
    </source>
</evidence>
<reference evidence="2" key="1">
    <citation type="submission" date="2020-11" db="EMBL/GenBank/DDBJ databases">
        <title>Adaptations for nitrogen fixation in a non-lichenized fungal sporocarp promotes dispersal by wood-feeding termites.</title>
        <authorList>
            <consortium name="DOE Joint Genome Institute"/>
            <person name="Koch R.A."/>
            <person name="Yoon G."/>
            <person name="Arayal U."/>
            <person name="Lail K."/>
            <person name="Amirebrahimi M."/>
            <person name="Labutti K."/>
            <person name="Lipzen A."/>
            <person name="Riley R."/>
            <person name="Barry K."/>
            <person name="Henrissat B."/>
            <person name="Grigoriev I.V."/>
            <person name="Herr J.R."/>
            <person name="Aime M.C."/>
        </authorList>
    </citation>
    <scope>NUCLEOTIDE SEQUENCE</scope>
    <source>
        <strain evidence="2">MCA 3950</strain>
    </source>
</reference>
<comment type="caution">
    <text evidence="2">The sequence shown here is derived from an EMBL/GenBank/DDBJ whole genome shotgun (WGS) entry which is preliminary data.</text>
</comment>